<accession>A0A835VJI7</accession>
<dbReference type="OrthoDB" id="755659at2759"/>
<keyword evidence="3" id="KW-1185">Reference proteome</keyword>
<comment type="caution">
    <text evidence="2">The sequence shown here is derived from an EMBL/GenBank/DDBJ whole genome shotgun (WGS) entry which is preliminary data.</text>
</comment>
<evidence type="ECO:0000313" key="3">
    <source>
        <dbReference type="Proteomes" id="UP000636800"/>
    </source>
</evidence>
<name>A0A835VJI7_VANPL</name>
<reference evidence="2 3" key="1">
    <citation type="journal article" date="2020" name="Nat. Food">
        <title>A phased Vanilla planifolia genome enables genetic improvement of flavour and production.</title>
        <authorList>
            <person name="Hasing T."/>
            <person name="Tang H."/>
            <person name="Brym M."/>
            <person name="Khazi F."/>
            <person name="Huang T."/>
            <person name="Chambers A.H."/>
        </authorList>
    </citation>
    <scope>NUCLEOTIDE SEQUENCE [LARGE SCALE GENOMIC DNA]</scope>
    <source>
        <tissue evidence="2">Leaf</tissue>
    </source>
</reference>
<dbReference type="EMBL" id="JADCNL010000001">
    <property type="protein sequence ID" value="KAG0498866.1"/>
    <property type="molecule type" value="Genomic_DNA"/>
</dbReference>
<sequence length="131" mass="14235">MRIPVVCGGVYCTLRIKGVQFGMKFVADWNGVQPRGGMGCELRPWHCGSERNAGELCGEVTWLLDRAGPYDTRRQRCHSTGCGQRLSVGEADGAAFGEAWAETVSGRNFNAEVAGGGQSKGRRRGDERLRS</sequence>
<protein>
    <submittedName>
        <fullName evidence="2">Uncharacterized protein</fullName>
    </submittedName>
</protein>
<evidence type="ECO:0000313" key="2">
    <source>
        <dbReference type="EMBL" id="KAG0498866.1"/>
    </source>
</evidence>
<gene>
    <name evidence="2" type="ORF">HPP92_003557</name>
</gene>
<organism evidence="2 3">
    <name type="scientific">Vanilla planifolia</name>
    <name type="common">Vanilla</name>
    <dbReference type="NCBI Taxonomy" id="51239"/>
    <lineage>
        <taxon>Eukaryota</taxon>
        <taxon>Viridiplantae</taxon>
        <taxon>Streptophyta</taxon>
        <taxon>Embryophyta</taxon>
        <taxon>Tracheophyta</taxon>
        <taxon>Spermatophyta</taxon>
        <taxon>Magnoliopsida</taxon>
        <taxon>Liliopsida</taxon>
        <taxon>Asparagales</taxon>
        <taxon>Orchidaceae</taxon>
        <taxon>Vanilloideae</taxon>
        <taxon>Vanilleae</taxon>
        <taxon>Vanilla</taxon>
    </lineage>
</organism>
<dbReference type="AlphaFoldDB" id="A0A835VJI7"/>
<proteinExistence type="predicted"/>
<feature type="region of interest" description="Disordered" evidence="1">
    <location>
        <begin position="111"/>
        <end position="131"/>
    </location>
</feature>
<dbReference type="Proteomes" id="UP000636800">
    <property type="component" value="Chromosome 1"/>
</dbReference>
<evidence type="ECO:0000256" key="1">
    <source>
        <dbReference type="SAM" id="MobiDB-lite"/>
    </source>
</evidence>